<dbReference type="InterPro" id="IPR029063">
    <property type="entry name" value="SAM-dependent_MTases_sf"/>
</dbReference>
<dbReference type="HAMAP" id="MF_02126">
    <property type="entry name" value="RF_methyltr_PrmC"/>
    <property type="match status" value="1"/>
</dbReference>
<feature type="binding site" evidence="5">
    <location>
        <begin position="122"/>
        <end position="126"/>
    </location>
    <ligand>
        <name>S-adenosyl-L-methionine</name>
        <dbReference type="ChEBI" id="CHEBI:59789"/>
    </ligand>
</feature>
<dbReference type="eggNOG" id="COG2890">
    <property type="taxonomic scope" value="Bacteria"/>
</dbReference>
<evidence type="ECO:0000256" key="4">
    <source>
        <dbReference type="ARBA" id="ARBA00048391"/>
    </source>
</evidence>
<dbReference type="RefSeq" id="WP_014258451.1">
    <property type="nucleotide sequence ID" value="NC_016629.1"/>
</dbReference>
<feature type="domain" description="Release factor glutamine methyltransferase N-terminal" evidence="7">
    <location>
        <begin position="8"/>
        <end position="77"/>
    </location>
</feature>
<comment type="catalytic activity">
    <reaction evidence="4 5">
        <text>L-glutaminyl-[peptide chain release factor] + S-adenosyl-L-methionine = N(5)-methyl-L-glutaminyl-[peptide chain release factor] + S-adenosyl-L-homocysteine + H(+)</text>
        <dbReference type="Rhea" id="RHEA:42896"/>
        <dbReference type="Rhea" id="RHEA-COMP:10271"/>
        <dbReference type="Rhea" id="RHEA-COMP:10272"/>
        <dbReference type="ChEBI" id="CHEBI:15378"/>
        <dbReference type="ChEBI" id="CHEBI:30011"/>
        <dbReference type="ChEBI" id="CHEBI:57856"/>
        <dbReference type="ChEBI" id="CHEBI:59789"/>
        <dbReference type="ChEBI" id="CHEBI:61891"/>
        <dbReference type="EC" id="2.1.1.297"/>
    </reaction>
</comment>
<evidence type="ECO:0000313" key="9">
    <source>
        <dbReference type="Proteomes" id="UP000007844"/>
    </source>
</evidence>
<dbReference type="SUPFAM" id="SSF53335">
    <property type="entry name" value="S-adenosyl-L-methionine-dependent methyltransferases"/>
    <property type="match status" value="1"/>
</dbReference>
<dbReference type="Gene3D" id="1.10.8.10">
    <property type="entry name" value="DNA helicase RuvA subunit, C-terminal domain"/>
    <property type="match status" value="1"/>
</dbReference>
<dbReference type="InterPro" id="IPR019874">
    <property type="entry name" value="RF_methyltr_PrmC"/>
</dbReference>
<dbReference type="InterPro" id="IPR002052">
    <property type="entry name" value="DNA_methylase_N6_adenine_CS"/>
</dbReference>
<dbReference type="EMBL" id="CP003221">
    <property type="protein sequence ID" value="EGJ48590.1"/>
    <property type="molecule type" value="Genomic_DNA"/>
</dbReference>
<keyword evidence="9" id="KW-1185">Reference proteome</keyword>
<feature type="binding site" evidence="5">
    <location>
        <position position="190"/>
    </location>
    <ligand>
        <name>S-adenosyl-L-methionine</name>
        <dbReference type="ChEBI" id="CHEBI:59789"/>
    </ligand>
</feature>
<dbReference type="Gene3D" id="3.40.50.150">
    <property type="entry name" value="Vaccinia Virus protein VP39"/>
    <property type="match status" value="1"/>
</dbReference>
<dbReference type="Pfam" id="PF17827">
    <property type="entry name" value="PrmC_N"/>
    <property type="match status" value="1"/>
</dbReference>
<dbReference type="Pfam" id="PF05175">
    <property type="entry name" value="MTS"/>
    <property type="match status" value="1"/>
</dbReference>
<evidence type="ECO:0000259" key="7">
    <source>
        <dbReference type="Pfam" id="PF17827"/>
    </source>
</evidence>
<feature type="binding site" evidence="5">
    <location>
        <position position="145"/>
    </location>
    <ligand>
        <name>S-adenosyl-L-methionine</name>
        <dbReference type="ChEBI" id="CHEBI:59789"/>
    </ligand>
</feature>
<dbReference type="PROSITE" id="PS00092">
    <property type="entry name" value="N6_MTASE"/>
    <property type="match status" value="1"/>
</dbReference>
<dbReference type="InterPro" id="IPR007848">
    <property type="entry name" value="Small_mtfrase_dom"/>
</dbReference>
<dbReference type="InterPro" id="IPR004556">
    <property type="entry name" value="HemK-like"/>
</dbReference>
<proteinExistence type="inferred from homology"/>
<dbReference type="InterPro" id="IPR040758">
    <property type="entry name" value="PrmC_N"/>
</dbReference>
<dbReference type="AlphaFoldDB" id="F3YTY4"/>
<gene>
    <name evidence="5" type="primary">prmC</name>
    <name evidence="8" type="ORF">Desaf_0232</name>
</gene>
<dbReference type="EC" id="2.1.1.297" evidence="5"/>
<keyword evidence="3 5" id="KW-0949">S-adenosyl-L-methionine</keyword>
<dbReference type="NCBIfam" id="TIGR03534">
    <property type="entry name" value="RF_mod_PrmC"/>
    <property type="match status" value="1"/>
</dbReference>
<dbReference type="PANTHER" id="PTHR18895">
    <property type="entry name" value="HEMK METHYLTRANSFERASE"/>
    <property type="match status" value="1"/>
</dbReference>
<feature type="binding site" evidence="5">
    <location>
        <position position="174"/>
    </location>
    <ligand>
        <name>S-adenosyl-L-methionine</name>
        <dbReference type="ChEBI" id="CHEBI:59789"/>
    </ligand>
</feature>
<dbReference type="STRING" id="690850.Desaf_0232"/>
<evidence type="ECO:0000256" key="3">
    <source>
        <dbReference type="ARBA" id="ARBA00022691"/>
    </source>
</evidence>
<accession>F3YTY4</accession>
<dbReference type="InterPro" id="IPR050320">
    <property type="entry name" value="N5-glutamine_MTase"/>
</dbReference>
<evidence type="ECO:0000256" key="2">
    <source>
        <dbReference type="ARBA" id="ARBA00022679"/>
    </source>
</evidence>
<sequence length="288" mass="31400">MNPSLRGLIHEISACFSEQGVDAPRLSAQVLAAFVLGCTRMDLLLHSERELSAAEVERIRALARRRAKGEPLAYIRGQREFYGLEFIVRPGVLIPRPETEGIIEEVRRLYDPDSCLRFADLGTGSGALGVTMGVVFPRARGLLVDTSDVALRTARENALRHKVDSRVSVVKGDFMSALFRPRSLECIISNPPYIGESDLADVEPAVLAWEPRSALIAGRSGLEAYPALAVRAWDALLPGGHMLLEMGWSQGSHLVRILRDVGFCSIRVLQDLAGHDRIVAAVKPGGAT</sequence>
<dbReference type="GO" id="GO:0003676">
    <property type="term" value="F:nucleic acid binding"/>
    <property type="evidence" value="ECO:0007669"/>
    <property type="project" value="InterPro"/>
</dbReference>
<keyword evidence="1 5" id="KW-0489">Methyltransferase</keyword>
<evidence type="ECO:0000313" key="8">
    <source>
        <dbReference type="EMBL" id="EGJ48590.1"/>
    </source>
</evidence>
<dbReference type="KEGG" id="daf:Desaf_0232"/>
<evidence type="ECO:0000259" key="6">
    <source>
        <dbReference type="Pfam" id="PF05175"/>
    </source>
</evidence>
<dbReference type="GO" id="GO:0102559">
    <property type="term" value="F:peptide chain release factor N(5)-glutamine methyltransferase activity"/>
    <property type="evidence" value="ECO:0007669"/>
    <property type="project" value="UniProtKB-EC"/>
</dbReference>
<keyword evidence="2 5" id="KW-0808">Transferase</keyword>
<reference evidence="8 9" key="1">
    <citation type="journal article" date="2011" name="J. Bacteriol.">
        <title>Genome sequence of the mercury-methylating and pleomorphic Desulfovibrio africanus Strain Walvis Bay.</title>
        <authorList>
            <person name="Brown S.D."/>
            <person name="Wall J.D."/>
            <person name="Kucken A.M."/>
            <person name="Gilmour C.C."/>
            <person name="Podar M."/>
            <person name="Brandt C.C."/>
            <person name="Teshima H."/>
            <person name="Detter J.C."/>
            <person name="Han C.S."/>
            <person name="Land M.L."/>
            <person name="Lucas S."/>
            <person name="Han J."/>
            <person name="Pennacchio L."/>
            <person name="Nolan M."/>
            <person name="Pitluck S."/>
            <person name="Woyke T."/>
            <person name="Goodwin L."/>
            <person name="Palumbo A.V."/>
            <person name="Elias D.A."/>
        </authorList>
    </citation>
    <scope>NUCLEOTIDE SEQUENCE [LARGE SCALE GENOMIC DNA]</scope>
    <source>
        <strain evidence="8 9">Walvis Bay</strain>
    </source>
</reference>
<feature type="domain" description="Methyltransferase small" evidence="6">
    <location>
        <begin position="117"/>
        <end position="194"/>
    </location>
</feature>
<dbReference type="CDD" id="cd02440">
    <property type="entry name" value="AdoMet_MTases"/>
    <property type="match status" value="1"/>
</dbReference>
<protein>
    <recommendedName>
        <fullName evidence="5">Release factor glutamine methyltransferase</fullName>
        <shortName evidence="5">RF MTase</shortName>
        <ecNumber evidence="5">2.1.1.297</ecNumber>
    </recommendedName>
    <alternativeName>
        <fullName evidence="5">N5-glutamine methyltransferase PrmC</fullName>
    </alternativeName>
    <alternativeName>
        <fullName evidence="5">Protein-(glutamine-N5) MTase PrmC</fullName>
    </alternativeName>
    <alternativeName>
        <fullName evidence="5">Protein-glutamine N-methyltransferase PrmC</fullName>
    </alternativeName>
</protein>
<feature type="binding site" evidence="5">
    <location>
        <begin position="190"/>
        <end position="193"/>
    </location>
    <ligand>
        <name>substrate</name>
    </ligand>
</feature>
<dbReference type="Proteomes" id="UP000007844">
    <property type="component" value="Chromosome"/>
</dbReference>
<name>F3YTY4_DESAF</name>
<organism evidence="8 9">
    <name type="scientific">Desulfocurvibacter africanus subsp. africanus str. Walvis Bay</name>
    <dbReference type="NCBI Taxonomy" id="690850"/>
    <lineage>
        <taxon>Bacteria</taxon>
        <taxon>Pseudomonadati</taxon>
        <taxon>Thermodesulfobacteriota</taxon>
        <taxon>Desulfovibrionia</taxon>
        <taxon>Desulfovibrionales</taxon>
        <taxon>Desulfovibrionaceae</taxon>
        <taxon>Desulfocurvibacter</taxon>
    </lineage>
</organism>
<dbReference type="PANTHER" id="PTHR18895:SF74">
    <property type="entry name" value="MTRF1L RELEASE FACTOR GLUTAMINE METHYLTRANSFERASE"/>
    <property type="match status" value="1"/>
</dbReference>
<comment type="function">
    <text evidence="5">Methylates the class 1 translation termination release factors RF1/PrfA and RF2/PrfB on the glutamine residue of the universally conserved GGQ motif.</text>
</comment>
<comment type="similarity">
    <text evidence="5">Belongs to the protein N5-glutamine methyltransferase family. PrmC subfamily.</text>
</comment>
<dbReference type="NCBIfam" id="TIGR00536">
    <property type="entry name" value="hemK_fam"/>
    <property type="match status" value="1"/>
</dbReference>
<evidence type="ECO:0000256" key="1">
    <source>
        <dbReference type="ARBA" id="ARBA00022603"/>
    </source>
</evidence>
<dbReference type="HOGENOM" id="CLU_018398_3_1_7"/>
<evidence type="ECO:0000256" key="5">
    <source>
        <dbReference type="HAMAP-Rule" id="MF_02126"/>
    </source>
</evidence>
<dbReference type="GO" id="GO:0032259">
    <property type="term" value="P:methylation"/>
    <property type="evidence" value="ECO:0007669"/>
    <property type="project" value="UniProtKB-KW"/>
</dbReference>